<keyword evidence="4" id="KW-1185">Reference proteome</keyword>
<reference evidence="3 4" key="1">
    <citation type="submission" date="2019-10" db="EMBL/GenBank/DDBJ databases">
        <authorList>
            <person name="Palmer J.M."/>
        </authorList>
    </citation>
    <scope>NUCLEOTIDE SEQUENCE [LARGE SCALE GENOMIC DNA]</scope>
    <source>
        <strain evidence="3 4">TWF696</strain>
    </source>
</reference>
<evidence type="ECO:0000313" key="3">
    <source>
        <dbReference type="EMBL" id="KAK6355567.1"/>
    </source>
</evidence>
<dbReference type="AlphaFoldDB" id="A0AAV9V6S4"/>
<feature type="transmembrane region" description="Helical" evidence="2">
    <location>
        <begin position="20"/>
        <end position="40"/>
    </location>
</feature>
<feature type="region of interest" description="Disordered" evidence="1">
    <location>
        <begin position="246"/>
        <end position="285"/>
    </location>
</feature>
<dbReference type="EMBL" id="JAVHNQ010000002">
    <property type="protein sequence ID" value="KAK6355567.1"/>
    <property type="molecule type" value="Genomic_DNA"/>
</dbReference>
<name>A0AAV9V6S4_9PEZI</name>
<organism evidence="3 4">
    <name type="scientific">Orbilia brochopaga</name>
    <dbReference type="NCBI Taxonomy" id="3140254"/>
    <lineage>
        <taxon>Eukaryota</taxon>
        <taxon>Fungi</taxon>
        <taxon>Dikarya</taxon>
        <taxon>Ascomycota</taxon>
        <taxon>Pezizomycotina</taxon>
        <taxon>Orbiliomycetes</taxon>
        <taxon>Orbiliales</taxon>
        <taxon>Orbiliaceae</taxon>
        <taxon>Orbilia</taxon>
    </lineage>
</organism>
<gene>
    <name evidence="3" type="ORF">TWF696_004667</name>
</gene>
<accession>A0AAV9V6S4</accession>
<evidence type="ECO:0000313" key="4">
    <source>
        <dbReference type="Proteomes" id="UP001375240"/>
    </source>
</evidence>
<dbReference type="CDD" id="cd12087">
    <property type="entry name" value="TM_EGFR-like"/>
    <property type="match status" value="1"/>
</dbReference>
<keyword evidence="2" id="KW-1133">Transmembrane helix</keyword>
<keyword evidence="2" id="KW-0812">Transmembrane</keyword>
<protein>
    <submittedName>
        <fullName evidence="3">Uncharacterized protein</fullName>
    </submittedName>
</protein>
<sequence>MNSGSIKRRRGSPACARSFARYCVALLGSLTVVSVATPVAPRNEKRNTRADTRAVIKMCAPSIKTSLHKLLPRATTTSINKAATIVGICAGLTLVFAIIAGVLYWRSRRQRHRKGKCKCSEKGIACKYRRVPSDTSLDEPEMAEINDGPRERGGVTPPGSPRQSLLSPPPSSERIRWSLSTPRDSGPFFDVEGFEYPPNYKPPPSSFRAHSPSSSAEFLVPTGIANLISPVSPLLGHHRLSGGSIEEVSITPPRTPSPARFAGASARRSQSPHFRGRSMSAVDLSRSDGELQEDLDAILRELQRRPRAGSIDSRLNLTQSRSNSPRASQEFIMELEASPGMWDEDMQRSRGVVHEAVNQEFAVELDSRPLTLGLKRTRRTTGRFSTSS</sequence>
<dbReference type="Proteomes" id="UP001375240">
    <property type="component" value="Unassembled WGS sequence"/>
</dbReference>
<evidence type="ECO:0000256" key="2">
    <source>
        <dbReference type="SAM" id="Phobius"/>
    </source>
</evidence>
<feature type="region of interest" description="Disordered" evidence="1">
    <location>
        <begin position="136"/>
        <end position="181"/>
    </location>
</feature>
<proteinExistence type="predicted"/>
<keyword evidence="2" id="KW-0472">Membrane</keyword>
<comment type="caution">
    <text evidence="3">The sequence shown here is derived from an EMBL/GenBank/DDBJ whole genome shotgun (WGS) entry which is preliminary data.</text>
</comment>
<evidence type="ECO:0000256" key="1">
    <source>
        <dbReference type="SAM" id="MobiDB-lite"/>
    </source>
</evidence>
<feature type="transmembrane region" description="Helical" evidence="2">
    <location>
        <begin position="82"/>
        <end position="105"/>
    </location>
</feature>